<dbReference type="InterPro" id="IPR000571">
    <property type="entry name" value="Znf_CCCH"/>
</dbReference>
<feature type="region of interest" description="Disordered" evidence="2">
    <location>
        <begin position="920"/>
        <end position="939"/>
    </location>
</feature>
<feature type="domain" description="C3H1-type" evidence="3">
    <location>
        <begin position="1066"/>
        <end position="1093"/>
    </location>
</feature>
<dbReference type="AlphaFoldDB" id="A0A1B9GVR1"/>
<feature type="compositionally biased region" description="Acidic residues" evidence="2">
    <location>
        <begin position="168"/>
        <end position="185"/>
    </location>
</feature>
<feature type="region of interest" description="Disordered" evidence="2">
    <location>
        <begin position="944"/>
        <end position="968"/>
    </location>
</feature>
<evidence type="ECO:0000259" key="3">
    <source>
        <dbReference type="PROSITE" id="PS50103"/>
    </source>
</evidence>
<keyword evidence="1" id="KW-0479">Metal-binding</keyword>
<feature type="compositionally biased region" description="Basic and acidic residues" evidence="2">
    <location>
        <begin position="851"/>
        <end position="879"/>
    </location>
</feature>
<evidence type="ECO:0000256" key="1">
    <source>
        <dbReference type="PROSITE-ProRule" id="PRU00723"/>
    </source>
</evidence>
<evidence type="ECO:0000313" key="4">
    <source>
        <dbReference type="EMBL" id="OCF35112.1"/>
    </source>
</evidence>
<evidence type="ECO:0000256" key="2">
    <source>
        <dbReference type="SAM" id="MobiDB-lite"/>
    </source>
</evidence>
<protein>
    <recommendedName>
        <fullName evidence="3">C3H1-type domain-containing protein</fullName>
    </recommendedName>
</protein>
<feature type="compositionally biased region" description="Low complexity" evidence="2">
    <location>
        <begin position="1"/>
        <end position="20"/>
    </location>
</feature>
<organism evidence="4 5">
    <name type="scientific">Kwoniella heveanensis BCC8398</name>
    <dbReference type="NCBI Taxonomy" id="1296120"/>
    <lineage>
        <taxon>Eukaryota</taxon>
        <taxon>Fungi</taxon>
        <taxon>Dikarya</taxon>
        <taxon>Basidiomycota</taxon>
        <taxon>Agaricomycotina</taxon>
        <taxon>Tremellomycetes</taxon>
        <taxon>Tremellales</taxon>
        <taxon>Cryptococcaceae</taxon>
        <taxon>Kwoniella</taxon>
    </lineage>
</organism>
<feature type="region of interest" description="Disordered" evidence="2">
    <location>
        <begin position="365"/>
        <end position="387"/>
    </location>
</feature>
<keyword evidence="1" id="KW-0863">Zinc-finger</keyword>
<feature type="region of interest" description="Disordered" evidence="2">
    <location>
        <begin position="986"/>
        <end position="1056"/>
    </location>
</feature>
<dbReference type="Proteomes" id="UP000092666">
    <property type="component" value="Unassembled WGS sequence"/>
</dbReference>
<gene>
    <name evidence="4" type="ORF">I316_03152</name>
</gene>
<feature type="compositionally biased region" description="Polar residues" evidence="2">
    <location>
        <begin position="798"/>
        <end position="809"/>
    </location>
</feature>
<dbReference type="GO" id="GO:0008270">
    <property type="term" value="F:zinc ion binding"/>
    <property type="evidence" value="ECO:0007669"/>
    <property type="project" value="UniProtKB-KW"/>
</dbReference>
<reference evidence="4 5" key="1">
    <citation type="submission" date="2013-07" db="EMBL/GenBank/DDBJ databases">
        <title>The Genome Sequence of Cryptococcus heveanensis BCC8398.</title>
        <authorList>
            <consortium name="The Broad Institute Genome Sequencing Platform"/>
            <person name="Cuomo C."/>
            <person name="Litvintseva A."/>
            <person name="Chen Y."/>
            <person name="Heitman J."/>
            <person name="Sun S."/>
            <person name="Springer D."/>
            <person name="Dromer F."/>
            <person name="Young S.K."/>
            <person name="Zeng Q."/>
            <person name="Gargeya S."/>
            <person name="Fitzgerald M."/>
            <person name="Abouelleil A."/>
            <person name="Alvarado L."/>
            <person name="Berlin A.M."/>
            <person name="Chapman S.B."/>
            <person name="Dewar J."/>
            <person name="Goldberg J."/>
            <person name="Griggs A."/>
            <person name="Gujja S."/>
            <person name="Hansen M."/>
            <person name="Howarth C."/>
            <person name="Imamovic A."/>
            <person name="Larimer J."/>
            <person name="McCowan C."/>
            <person name="Murphy C."/>
            <person name="Pearson M."/>
            <person name="Priest M."/>
            <person name="Roberts A."/>
            <person name="Saif S."/>
            <person name="Shea T."/>
            <person name="Sykes S."/>
            <person name="Wortman J."/>
            <person name="Nusbaum C."/>
            <person name="Birren B."/>
        </authorList>
    </citation>
    <scope>NUCLEOTIDE SEQUENCE [LARGE SCALE GENOMIC DNA]</scope>
    <source>
        <strain evidence="4 5">BCC8398</strain>
    </source>
</reference>
<feature type="compositionally biased region" description="Basic and acidic residues" evidence="2">
    <location>
        <begin position="35"/>
        <end position="44"/>
    </location>
</feature>
<feature type="region of interest" description="Disordered" evidence="2">
    <location>
        <begin position="238"/>
        <end position="269"/>
    </location>
</feature>
<sequence length="1122" mass="121911">MPSSSLSTPSSPSSTHSLVSRAGSITSPARGQPARSEHEHEQSEQQRQGPSIDLIDLVDLATPPWSPRTRLRRILPASASPTPSAYGTSHMDDMRSLIDGDVSDGDEDDDGAQGDDEGAHLPAYRSNTVSSINHGVDMAYRESHETEDSDEDDEDDIQATPRPSPEPAEADDEIAIEPDDQDDDQPDAKRASQETPIANSAVMTRAPGDDSASTRSHLSAHASPFRFVERPRTISVTRSATPPSFFSNREQPSRSFQENRPYVSHSSPVQRKLLSEPVRLPSHGPIGFGMASSVPMQQSHSLPAYPYTFSSPWVSKGAHPQAEENSVGSTFLSRESKAIKIISPEMSKQSPPPPVPKEVVVVQEPKPSVPKRSQNVAVSSTSEGPKLYHRRGKDEILQLYSQSSTDQNSTVNRSVTMPLASPHVAPHMVPLPVTPIRSKALSISVIEDGPPRDAAQGQMIAMKPLLTPPLSAHGDGNELDEILGHLKELGALWSDHQGAQTRFAEGFKLLLDTLKQSATSHTCIETASSADKSALIEMQTELRAVREENAKLSGSVQAYQGALNDANYESAEAFKETVKLKAENQVLKESFREITLQCSRLETTAAHMCKRKDELKKTLRALSARAASEYGSIRQAQFDPDLLEQARDGDLIGQELAQRLIHTAQQATAVHFPGEDIPFLTGILFVDVAGLVEGFGQFRDFCDGFNSSSSLLSLVDTDGPEGAADKVRDEKTEGTSKLYAIRSTDEIETDPYIDLGKDRLVLVKGMFSIDPSVWYRQFGRVSGALTVSEASGSVAGRSPSQTRESSPASAATIRGRPPPPVGPQPSLQVHPNLVPTRQHDRSSRTAPRAPWDTRKKPSIDRQPKEESRSEFKPVVDRSYKLSPLTTPKNSTVRSFTARPGSPTPRRVSHNDDMIVVPIRAGEDGSIGGSPPESDEDEPSVLLPHSALKHVQRPTVIERQDPARPESPIQHGFKIRGAAAAATAASSSVLSTRGPPSVSSVSTFRDAPKPEVKDTAPWKRKTPLPMNSRVQRALGRTAGSGSNSIPLGGKAAPSPRPQPADFEYVRALDPKPCHNHYLKGSCTDSDCLFEHHYNLEISQWNVLRIFVKQLVTVPLLPEGIVQA</sequence>
<reference evidence="5" key="2">
    <citation type="submission" date="2013-12" db="EMBL/GenBank/DDBJ databases">
        <title>Evolution of pathogenesis and genome organization in the Tremellales.</title>
        <authorList>
            <person name="Cuomo C."/>
            <person name="Litvintseva A."/>
            <person name="Heitman J."/>
            <person name="Chen Y."/>
            <person name="Sun S."/>
            <person name="Springer D."/>
            <person name="Dromer F."/>
            <person name="Young S."/>
            <person name="Zeng Q."/>
            <person name="Chapman S."/>
            <person name="Gujja S."/>
            <person name="Saif S."/>
            <person name="Birren B."/>
        </authorList>
    </citation>
    <scope>NUCLEOTIDE SEQUENCE [LARGE SCALE GENOMIC DNA]</scope>
    <source>
        <strain evidence="5">BCC8398</strain>
    </source>
</reference>
<feature type="region of interest" description="Disordered" evidence="2">
    <location>
        <begin position="1"/>
        <end position="224"/>
    </location>
</feature>
<keyword evidence="1" id="KW-0862">Zinc</keyword>
<keyword evidence="5" id="KW-1185">Reference proteome</keyword>
<name>A0A1B9GVR1_9TREE</name>
<dbReference type="EMBL" id="KI669500">
    <property type="protein sequence ID" value="OCF35112.1"/>
    <property type="molecule type" value="Genomic_DNA"/>
</dbReference>
<feature type="region of interest" description="Disordered" evidence="2">
    <location>
        <begin position="790"/>
        <end position="911"/>
    </location>
</feature>
<feature type="compositionally biased region" description="Polar residues" evidence="2">
    <location>
        <begin position="883"/>
        <end position="894"/>
    </location>
</feature>
<feature type="compositionally biased region" description="Acidic residues" evidence="2">
    <location>
        <begin position="147"/>
        <end position="157"/>
    </location>
</feature>
<proteinExistence type="predicted"/>
<feature type="compositionally biased region" description="Acidic residues" evidence="2">
    <location>
        <begin position="101"/>
        <end position="116"/>
    </location>
</feature>
<evidence type="ECO:0000313" key="5">
    <source>
        <dbReference type="Proteomes" id="UP000092666"/>
    </source>
</evidence>
<accession>A0A1B9GVR1</accession>
<dbReference type="PROSITE" id="PS50103">
    <property type="entry name" value="ZF_C3H1"/>
    <property type="match status" value="1"/>
</dbReference>
<feature type="compositionally biased region" description="Basic and acidic residues" evidence="2">
    <location>
        <begin position="1005"/>
        <end position="1016"/>
    </location>
</feature>
<feature type="compositionally biased region" description="Polar residues" evidence="2">
    <location>
        <begin position="372"/>
        <end position="383"/>
    </location>
</feature>
<feature type="compositionally biased region" description="Polar residues" evidence="2">
    <location>
        <begin position="193"/>
        <end position="202"/>
    </location>
</feature>
<dbReference type="OrthoDB" id="2565275at2759"/>
<feature type="zinc finger region" description="C3H1-type" evidence="1">
    <location>
        <begin position="1066"/>
        <end position="1093"/>
    </location>
</feature>